<evidence type="ECO:0000313" key="3">
    <source>
        <dbReference type="Proteomes" id="UP000299084"/>
    </source>
</evidence>
<gene>
    <name evidence="2" type="ORF">Cadr_000003693</name>
</gene>
<dbReference type="EMBL" id="JWIN03000037">
    <property type="protein sequence ID" value="KAB1252752.1"/>
    <property type="molecule type" value="Genomic_DNA"/>
</dbReference>
<feature type="region of interest" description="Disordered" evidence="1">
    <location>
        <begin position="1"/>
        <end position="70"/>
    </location>
</feature>
<dbReference type="AlphaFoldDB" id="A0A5N4C1K4"/>
<dbReference type="Proteomes" id="UP000299084">
    <property type="component" value="Unassembled WGS sequence"/>
</dbReference>
<comment type="caution">
    <text evidence="2">The sequence shown here is derived from an EMBL/GenBank/DDBJ whole genome shotgun (WGS) entry which is preliminary data.</text>
</comment>
<protein>
    <submittedName>
        <fullName evidence="2">Uncharacterized protein</fullName>
    </submittedName>
</protein>
<evidence type="ECO:0000313" key="2">
    <source>
        <dbReference type="EMBL" id="KAB1252752.1"/>
    </source>
</evidence>
<evidence type="ECO:0000256" key="1">
    <source>
        <dbReference type="SAM" id="MobiDB-lite"/>
    </source>
</evidence>
<proteinExistence type="predicted"/>
<sequence>MKWRKGNLADLTKAGCRSQSRQKPDPVAAGESALCNLAEPSLPYSLPDPGMSRPGPRLPAQPVELWGPTS</sequence>
<name>A0A5N4C1K4_CAMDR</name>
<accession>A0A5N4C1K4</accession>
<reference evidence="2 3" key="1">
    <citation type="journal article" date="2019" name="Mol. Ecol. Resour.">
        <title>Improving Illumina assemblies with Hi-C and long reads: an example with the North African dromedary.</title>
        <authorList>
            <person name="Elbers J.P."/>
            <person name="Rogers M.F."/>
            <person name="Perelman P.L."/>
            <person name="Proskuryakova A.A."/>
            <person name="Serdyukova N.A."/>
            <person name="Johnson W.E."/>
            <person name="Horin P."/>
            <person name="Corander J."/>
            <person name="Murphy D."/>
            <person name="Burger P.A."/>
        </authorList>
    </citation>
    <scope>NUCLEOTIDE SEQUENCE [LARGE SCALE GENOMIC DNA]</scope>
    <source>
        <strain evidence="2">Drom800</strain>
        <tissue evidence="2">Blood</tissue>
    </source>
</reference>
<keyword evidence="3" id="KW-1185">Reference proteome</keyword>
<organism evidence="2 3">
    <name type="scientific">Camelus dromedarius</name>
    <name type="common">Dromedary</name>
    <name type="synonym">Arabian camel</name>
    <dbReference type="NCBI Taxonomy" id="9838"/>
    <lineage>
        <taxon>Eukaryota</taxon>
        <taxon>Metazoa</taxon>
        <taxon>Chordata</taxon>
        <taxon>Craniata</taxon>
        <taxon>Vertebrata</taxon>
        <taxon>Euteleostomi</taxon>
        <taxon>Mammalia</taxon>
        <taxon>Eutheria</taxon>
        <taxon>Laurasiatheria</taxon>
        <taxon>Artiodactyla</taxon>
        <taxon>Tylopoda</taxon>
        <taxon>Camelidae</taxon>
        <taxon>Camelus</taxon>
    </lineage>
</organism>